<dbReference type="RefSeq" id="WP_231061321.1">
    <property type="nucleotide sequence ID" value="NZ_JAJNOR010000001.1"/>
</dbReference>
<dbReference type="EMBL" id="JAJNOR010000001">
    <property type="protein sequence ID" value="MCD2491384.1"/>
    <property type="molecule type" value="Genomic_DNA"/>
</dbReference>
<dbReference type="Proteomes" id="UP001299265">
    <property type="component" value="Unassembled WGS sequence"/>
</dbReference>
<dbReference type="AlphaFoldDB" id="A0AAP2RFS0"/>
<evidence type="ECO:0000313" key="2">
    <source>
        <dbReference type="EMBL" id="MCD2491384.1"/>
    </source>
</evidence>
<protein>
    <submittedName>
        <fullName evidence="2">Uncharacterized protein</fullName>
    </submittedName>
</protein>
<accession>A0AAP2RFS0</accession>
<keyword evidence="3" id="KW-1185">Reference proteome</keyword>
<evidence type="ECO:0000256" key="1">
    <source>
        <dbReference type="SAM" id="MobiDB-lite"/>
    </source>
</evidence>
<reference evidence="2 3" key="1">
    <citation type="submission" date="2021-11" db="EMBL/GenBank/DDBJ databases">
        <title>Lacrimispora sp. nov. NSJ-141 isolated from human feces.</title>
        <authorList>
            <person name="Abdugheni R."/>
        </authorList>
    </citation>
    <scope>NUCLEOTIDE SEQUENCE [LARGE SCALE GENOMIC DNA]</scope>
    <source>
        <strain evidence="2 3">NSJ-141</strain>
    </source>
</reference>
<feature type="region of interest" description="Disordered" evidence="1">
    <location>
        <begin position="1"/>
        <end position="21"/>
    </location>
</feature>
<name>A0AAP2RFS0_9FIRM</name>
<gene>
    <name evidence="2" type="ORF">LQE92_01920</name>
</gene>
<sequence>MSAAGQRPVFPKRRKAKTENPIPFLRERETGNHKDFLSTVNGTAGAGIKWPLLRQRTDIVTARNFCRFPD</sequence>
<evidence type="ECO:0000313" key="3">
    <source>
        <dbReference type="Proteomes" id="UP001299265"/>
    </source>
</evidence>
<proteinExistence type="predicted"/>
<organism evidence="2 3">
    <name type="scientific">Lientehia hominis</name>
    <dbReference type="NCBI Taxonomy" id="2897778"/>
    <lineage>
        <taxon>Bacteria</taxon>
        <taxon>Bacillati</taxon>
        <taxon>Bacillota</taxon>
        <taxon>Clostridia</taxon>
        <taxon>Lachnospirales</taxon>
        <taxon>Lachnospiraceae</taxon>
        <taxon>Lientehia</taxon>
    </lineage>
</organism>
<comment type="caution">
    <text evidence="2">The sequence shown here is derived from an EMBL/GenBank/DDBJ whole genome shotgun (WGS) entry which is preliminary data.</text>
</comment>